<accession>A0A7M2YW04</accession>
<sequence>MKKVLVGQVVTTGRASESALPPRMQEALGELVGAAREGLLALSVGVGLGVVYELMELEVDEVVGVKGKHDPGRVAVRHGHEDGSMTLGGRRVAVRRPRMRTADGERELPVESYEYFADRDPLTRAVMDRMLAGISTRKFARVGEPVGGAVEEASSSTGKTAVSDMFIERTRTALGELMSRRLDDVRLAVMMLDGLEIAERTHVVALGITTDGVKIPLGLWEGSTENATLARALLADLVDRGLDPEQAILFVIDGARALRRATKDVFGEHALVQRCHRHKERNVTDLLPERDRDTVRVRVRAAWSLTDPLLAAQRLQLLAGELEQTWPDAAGSLREGLDDTLTLMRLGITGNLAATLSSTNPCESMIEIVRYTQRNVKRWQDKTGASGLWSMRRSQARSFAAVLFQSGTMRSLRPLPWRWRAEARSRSRSATRRPTSSETRAPLL</sequence>
<reference evidence="9" key="2">
    <citation type="journal article" date="2019" name="MicrobiologyOpen">
        <title>High-quality draft genome sequence of Gaiella occulta isolated from a 150 meter deep mineral water borehole and comparison with the genome sequences of other deep-branching lineages of the phylum Actinobacteria.</title>
        <authorList>
            <person name="Severino R."/>
            <person name="Froufe H.J.C."/>
            <person name="Barroso C."/>
            <person name="Albuquerque L."/>
            <person name="Lobo-da-Cunha A."/>
            <person name="da Costa M.S."/>
            <person name="Egas C."/>
        </authorList>
    </citation>
    <scope>NUCLEOTIDE SEQUENCE [LARGE SCALE GENOMIC DNA]</scope>
    <source>
        <strain evidence="9">F2-233</strain>
    </source>
</reference>
<feature type="compositionally biased region" description="Low complexity" evidence="7">
    <location>
        <begin position="432"/>
        <end position="444"/>
    </location>
</feature>
<dbReference type="AlphaFoldDB" id="A0A7M2YW04"/>
<dbReference type="GO" id="GO:0004803">
    <property type="term" value="F:transposase activity"/>
    <property type="evidence" value="ECO:0007669"/>
    <property type="project" value="UniProtKB-UniRule"/>
</dbReference>
<feature type="region of interest" description="Disordered" evidence="7">
    <location>
        <begin position="423"/>
        <end position="444"/>
    </location>
</feature>
<evidence type="ECO:0000256" key="5">
    <source>
        <dbReference type="ARBA" id="ARBA00023172"/>
    </source>
</evidence>
<dbReference type="Proteomes" id="UP000254134">
    <property type="component" value="Unassembled WGS sequence"/>
</dbReference>
<evidence type="ECO:0000256" key="1">
    <source>
        <dbReference type="ARBA" id="ARBA00002190"/>
    </source>
</evidence>
<evidence type="ECO:0000256" key="6">
    <source>
        <dbReference type="RuleBase" id="RU365089"/>
    </source>
</evidence>
<keyword evidence="4 6" id="KW-0238">DNA-binding</keyword>
<evidence type="ECO:0000313" key="9">
    <source>
        <dbReference type="Proteomes" id="UP000254134"/>
    </source>
</evidence>
<evidence type="ECO:0000256" key="7">
    <source>
        <dbReference type="SAM" id="MobiDB-lite"/>
    </source>
</evidence>
<keyword evidence="5 6" id="KW-0233">DNA recombination</keyword>
<evidence type="ECO:0000313" key="8">
    <source>
        <dbReference type="EMBL" id="RDI73608.1"/>
    </source>
</evidence>
<evidence type="ECO:0000256" key="2">
    <source>
        <dbReference type="ARBA" id="ARBA00010961"/>
    </source>
</evidence>
<gene>
    <name evidence="8" type="ORF">Gocc_2749</name>
</gene>
<evidence type="ECO:0000256" key="3">
    <source>
        <dbReference type="ARBA" id="ARBA00022578"/>
    </source>
</evidence>
<keyword evidence="6" id="KW-0814">Transposable element</keyword>
<dbReference type="PANTHER" id="PTHR33217">
    <property type="entry name" value="TRANSPOSASE FOR INSERTION SEQUENCE ELEMENT IS1081"/>
    <property type="match status" value="1"/>
</dbReference>
<reference evidence="8 9" key="1">
    <citation type="submission" date="2018-07" db="EMBL/GenBank/DDBJ databases">
        <title>High-quality-draft genome sequence of Gaiella occulta.</title>
        <authorList>
            <person name="Severino R."/>
            <person name="Froufe H.J.C."/>
            <person name="Rainey F.A."/>
            <person name="Barroso C."/>
            <person name="Albuquerque L."/>
            <person name="Lobo-Da-Cunha A."/>
            <person name="Da Costa M.S."/>
            <person name="Egas C."/>
        </authorList>
    </citation>
    <scope>NUCLEOTIDE SEQUENCE [LARGE SCALE GENOMIC DNA]</scope>
    <source>
        <strain evidence="8 9">F2-233</strain>
    </source>
</reference>
<keyword evidence="3 6" id="KW-0815">Transposition</keyword>
<comment type="caution">
    <text evidence="8">The sequence shown here is derived from an EMBL/GenBank/DDBJ whole genome shotgun (WGS) entry which is preliminary data.</text>
</comment>
<name>A0A7M2YW04_9ACTN</name>
<comment type="function">
    <text evidence="1 6">Required for the transposition of the insertion element.</text>
</comment>
<dbReference type="Pfam" id="PF00872">
    <property type="entry name" value="Transposase_mut"/>
    <property type="match status" value="1"/>
</dbReference>
<dbReference type="PANTHER" id="PTHR33217:SF7">
    <property type="entry name" value="TRANSPOSASE FOR INSERTION SEQUENCE ELEMENT IS1081"/>
    <property type="match status" value="1"/>
</dbReference>
<dbReference type="EMBL" id="QQZY01000008">
    <property type="protein sequence ID" value="RDI73608.1"/>
    <property type="molecule type" value="Genomic_DNA"/>
</dbReference>
<organism evidence="8 9">
    <name type="scientific">Gaiella occulta</name>
    <dbReference type="NCBI Taxonomy" id="1002870"/>
    <lineage>
        <taxon>Bacteria</taxon>
        <taxon>Bacillati</taxon>
        <taxon>Actinomycetota</taxon>
        <taxon>Thermoleophilia</taxon>
        <taxon>Gaiellales</taxon>
        <taxon>Gaiellaceae</taxon>
        <taxon>Gaiella</taxon>
    </lineage>
</organism>
<proteinExistence type="inferred from homology"/>
<evidence type="ECO:0000256" key="4">
    <source>
        <dbReference type="ARBA" id="ARBA00023125"/>
    </source>
</evidence>
<protein>
    <recommendedName>
        <fullName evidence="6">Mutator family transposase</fullName>
    </recommendedName>
</protein>
<dbReference type="InterPro" id="IPR001207">
    <property type="entry name" value="Transposase_mutator"/>
</dbReference>
<dbReference type="GO" id="GO:0006313">
    <property type="term" value="P:DNA transposition"/>
    <property type="evidence" value="ECO:0007669"/>
    <property type="project" value="UniProtKB-UniRule"/>
</dbReference>
<keyword evidence="9" id="KW-1185">Reference proteome</keyword>
<comment type="similarity">
    <text evidence="2 6">Belongs to the transposase mutator family.</text>
</comment>
<dbReference type="GO" id="GO:0003677">
    <property type="term" value="F:DNA binding"/>
    <property type="evidence" value="ECO:0007669"/>
    <property type="project" value="UniProtKB-UniRule"/>
</dbReference>